<proteinExistence type="inferred from homology"/>
<dbReference type="InterPro" id="IPR039361">
    <property type="entry name" value="Cyclin"/>
</dbReference>
<gene>
    <name evidence="8" type="ORF">BSL78_05770</name>
</gene>
<dbReference type="InterPro" id="IPR006671">
    <property type="entry name" value="Cyclin_N"/>
</dbReference>
<dbReference type="GO" id="GO:0051301">
    <property type="term" value="P:cell division"/>
    <property type="evidence" value="ECO:0007669"/>
    <property type="project" value="UniProtKB-KW"/>
</dbReference>
<dbReference type="EMBL" id="MRZV01000146">
    <property type="protein sequence ID" value="PIK57319.1"/>
    <property type="molecule type" value="Genomic_DNA"/>
</dbReference>
<dbReference type="PROSITE" id="PS00292">
    <property type="entry name" value="CYCLINS"/>
    <property type="match status" value="1"/>
</dbReference>
<evidence type="ECO:0000256" key="4">
    <source>
        <dbReference type="RuleBase" id="RU000383"/>
    </source>
</evidence>
<protein>
    <submittedName>
        <fullName evidence="7">Cyclin B</fullName>
    </submittedName>
</protein>
<dbReference type="CDD" id="cd20507">
    <property type="entry name" value="CYCLIN_CCNB1-like_rpt1"/>
    <property type="match status" value="1"/>
</dbReference>
<accession>A0A1B2ZDN7</accession>
<dbReference type="Pfam" id="PF00134">
    <property type="entry name" value="Cyclin_N"/>
    <property type="match status" value="1"/>
</dbReference>
<dbReference type="InterPro" id="IPR004367">
    <property type="entry name" value="Cyclin_C-dom"/>
</dbReference>
<evidence type="ECO:0000259" key="5">
    <source>
        <dbReference type="SMART" id="SM00385"/>
    </source>
</evidence>
<keyword evidence="2 4" id="KW-0195">Cyclin</keyword>
<evidence type="ECO:0000256" key="1">
    <source>
        <dbReference type="ARBA" id="ARBA00022618"/>
    </source>
</evidence>
<keyword evidence="3" id="KW-0131">Cell cycle</keyword>
<keyword evidence="9" id="KW-1185">Reference proteome</keyword>
<dbReference type="InterPro" id="IPR046965">
    <property type="entry name" value="Cyclin_A/B-like"/>
</dbReference>
<comment type="similarity">
    <text evidence="4">Belongs to the cyclin family.</text>
</comment>
<dbReference type="Proteomes" id="UP000230750">
    <property type="component" value="Unassembled WGS sequence"/>
</dbReference>
<name>A0A1B2ZDN7_STIJA</name>
<dbReference type="GO" id="GO:0016538">
    <property type="term" value="F:cyclin-dependent protein serine/threonine kinase regulator activity"/>
    <property type="evidence" value="ECO:0007669"/>
    <property type="project" value="InterPro"/>
</dbReference>
<keyword evidence="1" id="KW-0132">Cell division</keyword>
<dbReference type="InterPro" id="IPR048258">
    <property type="entry name" value="Cyclins_cyclin-box"/>
</dbReference>
<dbReference type="InterPro" id="IPR036915">
    <property type="entry name" value="Cyclin-like_sf"/>
</dbReference>
<sequence>MALRVRANGNVQLGKRDATLKFENVKTRLAAKSLATKSSHVGTRAALGNISNVATSTGSTSLINAKKVGKKDGKTTRVLGKSKATSSLHSLAAKLPEPIVEQPKSPEAMDFDDILPKMISRPFNVEDIDQDDHESPQLCSEYVKDIYQYMHYLERKYKVEDYMESQEINVRMRTILVDWLVQVHLRFHLLQETLFLTIQLIDRYLALHSVSKNNLQLVGVTAMFIASKYEEMYPPEINDFVYITDNAYTLNQIKSTECLMLKTLDYNLGKPLCLHFLRRNSKAAGVDAQKHTLAKYLMELTLPDYTFVMYDPSEIAAAALCASMRLLEDEAEWDSKMEYYSNYTRGEVAPIVEKMAQLILRSETSKYQAVRNKFASSKFMKISTISELKPASVKRYLLDS</sequence>
<evidence type="ECO:0000313" key="9">
    <source>
        <dbReference type="Proteomes" id="UP000230750"/>
    </source>
</evidence>
<feature type="domain" description="Cyclin-like" evidence="5">
    <location>
        <begin position="275"/>
        <end position="357"/>
    </location>
</feature>
<evidence type="ECO:0000313" key="7">
    <source>
        <dbReference type="EMBL" id="AOE23896.1"/>
    </source>
</evidence>
<dbReference type="PANTHER" id="PTHR10177">
    <property type="entry name" value="CYCLINS"/>
    <property type="match status" value="1"/>
</dbReference>
<organism evidence="7">
    <name type="scientific">Stichopus japonicus</name>
    <name type="common">Sea cucumber</name>
    <dbReference type="NCBI Taxonomy" id="307972"/>
    <lineage>
        <taxon>Eukaryota</taxon>
        <taxon>Metazoa</taxon>
        <taxon>Echinodermata</taxon>
        <taxon>Eleutherozoa</taxon>
        <taxon>Echinozoa</taxon>
        <taxon>Holothuroidea</taxon>
        <taxon>Aspidochirotacea</taxon>
        <taxon>Aspidochirotida</taxon>
        <taxon>Stichopodidae</taxon>
        <taxon>Apostichopus</taxon>
    </lineage>
</organism>
<dbReference type="STRING" id="307972.A0A1B2ZDN7"/>
<evidence type="ECO:0000256" key="3">
    <source>
        <dbReference type="ARBA" id="ARBA00023306"/>
    </source>
</evidence>
<dbReference type="CDD" id="cd20509">
    <property type="entry name" value="CYCLIN_CCNB1-like_rpt2"/>
    <property type="match status" value="1"/>
</dbReference>
<dbReference type="AlphaFoldDB" id="A0A1B2ZDN7"/>
<feature type="domain" description="Cyclin-like" evidence="5">
    <location>
        <begin position="178"/>
        <end position="262"/>
    </location>
</feature>
<evidence type="ECO:0000259" key="6">
    <source>
        <dbReference type="SMART" id="SM01332"/>
    </source>
</evidence>
<dbReference type="SMART" id="SM01332">
    <property type="entry name" value="Cyclin_C"/>
    <property type="match status" value="1"/>
</dbReference>
<dbReference type="Pfam" id="PF02984">
    <property type="entry name" value="Cyclin_C"/>
    <property type="match status" value="1"/>
</dbReference>
<dbReference type="SMART" id="SM00385">
    <property type="entry name" value="CYCLIN"/>
    <property type="match status" value="2"/>
</dbReference>
<dbReference type="Gene3D" id="1.10.472.10">
    <property type="entry name" value="Cyclin-like"/>
    <property type="match status" value="2"/>
</dbReference>
<dbReference type="InterPro" id="IPR013763">
    <property type="entry name" value="Cyclin-like_dom"/>
</dbReference>
<dbReference type="FunFam" id="1.10.472.10:FF:000001">
    <property type="entry name" value="G2/mitotic-specific cyclin"/>
    <property type="match status" value="1"/>
</dbReference>
<reference evidence="8 9" key="2">
    <citation type="journal article" date="2017" name="PLoS Biol.">
        <title>The sea cucumber genome provides insights into morphological evolution and visceral regeneration.</title>
        <authorList>
            <person name="Zhang X."/>
            <person name="Sun L."/>
            <person name="Yuan J."/>
            <person name="Sun Y."/>
            <person name="Gao Y."/>
            <person name="Zhang L."/>
            <person name="Li S."/>
            <person name="Dai H."/>
            <person name="Hamel J.F."/>
            <person name="Liu C."/>
            <person name="Yu Y."/>
            <person name="Liu S."/>
            <person name="Lin W."/>
            <person name="Guo K."/>
            <person name="Jin S."/>
            <person name="Xu P."/>
            <person name="Storey K.B."/>
            <person name="Huan P."/>
            <person name="Zhang T."/>
            <person name="Zhou Y."/>
            <person name="Zhang J."/>
            <person name="Lin C."/>
            <person name="Li X."/>
            <person name="Xing L."/>
            <person name="Huo D."/>
            <person name="Sun M."/>
            <person name="Wang L."/>
            <person name="Mercier A."/>
            <person name="Li F."/>
            <person name="Yang H."/>
            <person name="Xiang J."/>
        </authorList>
    </citation>
    <scope>NUCLEOTIDE SEQUENCE [LARGE SCALE GENOMIC DNA]</scope>
    <source>
        <strain evidence="8">Shaxun</strain>
        <tissue evidence="8">Muscle</tissue>
    </source>
</reference>
<dbReference type="PIRSF" id="PIRSF001771">
    <property type="entry name" value="Cyclin_A_B_D_E"/>
    <property type="match status" value="1"/>
</dbReference>
<dbReference type="OrthoDB" id="5590282at2759"/>
<dbReference type="EMBL" id="KX019757">
    <property type="protein sequence ID" value="AOE23896.1"/>
    <property type="molecule type" value="Genomic_DNA"/>
</dbReference>
<dbReference type="SUPFAM" id="SSF47954">
    <property type="entry name" value="Cyclin-like"/>
    <property type="match status" value="2"/>
</dbReference>
<reference evidence="7" key="1">
    <citation type="submission" date="2016-04" db="EMBL/GenBank/DDBJ databases">
        <title>Gene expression and DNA methylation of aestivation related genes in Apostichopus japonicus (Selenka).</title>
        <authorList>
            <person name="Zhu A."/>
            <person name="Chen M."/>
        </authorList>
    </citation>
    <scope>NUCLEOTIDE SEQUENCE</scope>
</reference>
<evidence type="ECO:0000313" key="8">
    <source>
        <dbReference type="EMBL" id="PIK57319.1"/>
    </source>
</evidence>
<dbReference type="GO" id="GO:0044772">
    <property type="term" value="P:mitotic cell cycle phase transition"/>
    <property type="evidence" value="ECO:0007669"/>
    <property type="project" value="InterPro"/>
</dbReference>
<evidence type="ECO:0000256" key="2">
    <source>
        <dbReference type="ARBA" id="ARBA00023127"/>
    </source>
</evidence>
<feature type="domain" description="Cyclin C-terminal" evidence="6">
    <location>
        <begin position="271"/>
        <end position="388"/>
    </location>
</feature>